<dbReference type="Proteomes" id="UP000694846">
    <property type="component" value="Unplaced"/>
</dbReference>
<name>A0A8B8GS15_9HEMI</name>
<organism evidence="1 2">
    <name type="scientific">Sipha flava</name>
    <name type="common">yellow sugarcane aphid</name>
    <dbReference type="NCBI Taxonomy" id="143950"/>
    <lineage>
        <taxon>Eukaryota</taxon>
        <taxon>Metazoa</taxon>
        <taxon>Ecdysozoa</taxon>
        <taxon>Arthropoda</taxon>
        <taxon>Hexapoda</taxon>
        <taxon>Insecta</taxon>
        <taxon>Pterygota</taxon>
        <taxon>Neoptera</taxon>
        <taxon>Paraneoptera</taxon>
        <taxon>Hemiptera</taxon>
        <taxon>Sternorrhyncha</taxon>
        <taxon>Aphidomorpha</taxon>
        <taxon>Aphidoidea</taxon>
        <taxon>Aphididae</taxon>
        <taxon>Sipha</taxon>
    </lineage>
</organism>
<dbReference type="GeneID" id="112694549"/>
<protein>
    <submittedName>
        <fullName evidence="2">Uncharacterized protein LOC112694549 isoform X1</fullName>
    </submittedName>
</protein>
<evidence type="ECO:0000313" key="1">
    <source>
        <dbReference type="Proteomes" id="UP000694846"/>
    </source>
</evidence>
<gene>
    <name evidence="2" type="primary">LOC112694549</name>
</gene>
<evidence type="ECO:0000313" key="2">
    <source>
        <dbReference type="RefSeq" id="XP_025425840.1"/>
    </source>
</evidence>
<dbReference type="OrthoDB" id="8190705at2759"/>
<reference evidence="2" key="1">
    <citation type="submission" date="2025-08" db="UniProtKB">
        <authorList>
            <consortium name="RefSeq"/>
        </authorList>
    </citation>
    <scope>IDENTIFICATION</scope>
    <source>
        <tissue evidence="2">Whole body</tissue>
    </source>
</reference>
<accession>A0A8B8GS15</accession>
<dbReference type="AlphaFoldDB" id="A0A8B8GS15"/>
<keyword evidence="1" id="KW-1185">Reference proteome</keyword>
<proteinExistence type="predicted"/>
<dbReference type="RefSeq" id="XP_025425840.1">
    <property type="nucleotide sequence ID" value="XM_025570055.1"/>
</dbReference>
<sequence length="130" mass="14740">MRMRVRRNKSERVKIFLINANKIMTACTSFVSSDHGLRTSVCFWLALLALCQCLSGKPTAATAHRWSLAELSVTSSELPKQIPAPPYPLQQQQRIQSTPHYDQQLKLPSGHGEGLRHHYYPWIQPTVSTV</sequence>